<reference evidence="2" key="1">
    <citation type="journal article" date="2020" name="Stud. Mycol.">
        <title>101 Dothideomycetes genomes: a test case for predicting lifestyles and emergence of pathogens.</title>
        <authorList>
            <person name="Haridas S."/>
            <person name="Albert R."/>
            <person name="Binder M."/>
            <person name="Bloem J."/>
            <person name="Labutti K."/>
            <person name="Salamov A."/>
            <person name="Andreopoulos B."/>
            <person name="Baker S."/>
            <person name="Barry K."/>
            <person name="Bills G."/>
            <person name="Bluhm B."/>
            <person name="Cannon C."/>
            <person name="Castanera R."/>
            <person name="Culley D."/>
            <person name="Daum C."/>
            <person name="Ezra D."/>
            <person name="Gonzalez J."/>
            <person name="Henrissat B."/>
            <person name="Kuo A."/>
            <person name="Liang C."/>
            <person name="Lipzen A."/>
            <person name="Lutzoni F."/>
            <person name="Magnuson J."/>
            <person name="Mondo S."/>
            <person name="Nolan M."/>
            <person name="Ohm R."/>
            <person name="Pangilinan J."/>
            <person name="Park H.-J."/>
            <person name="Ramirez L."/>
            <person name="Alfaro M."/>
            <person name="Sun H."/>
            <person name="Tritt A."/>
            <person name="Yoshinaga Y."/>
            <person name="Zwiers L.-H."/>
            <person name="Turgeon B."/>
            <person name="Goodwin S."/>
            <person name="Spatafora J."/>
            <person name="Crous P."/>
            <person name="Grigoriev I."/>
        </authorList>
    </citation>
    <scope>NUCLEOTIDE SEQUENCE</scope>
    <source>
        <strain evidence="2">CBS 130266</strain>
    </source>
</reference>
<comment type="caution">
    <text evidence="2">The sequence shown here is derived from an EMBL/GenBank/DDBJ whole genome shotgun (WGS) entry which is preliminary data.</text>
</comment>
<dbReference type="AlphaFoldDB" id="A0A9P4NUH4"/>
<evidence type="ECO:0000313" key="3">
    <source>
        <dbReference type="Proteomes" id="UP000800235"/>
    </source>
</evidence>
<name>A0A9P4NUH4_9PEZI</name>
<dbReference type="Gene3D" id="1.20.1090.10">
    <property type="entry name" value="Dehydroquinate synthase-like - alpha domain"/>
    <property type="match status" value="1"/>
</dbReference>
<evidence type="ECO:0000256" key="1">
    <source>
        <dbReference type="SAM" id="MobiDB-lite"/>
    </source>
</evidence>
<dbReference type="EMBL" id="MU007031">
    <property type="protein sequence ID" value="KAF2431504.1"/>
    <property type="molecule type" value="Genomic_DNA"/>
</dbReference>
<proteinExistence type="predicted"/>
<dbReference type="Proteomes" id="UP000800235">
    <property type="component" value="Unassembled WGS sequence"/>
</dbReference>
<feature type="region of interest" description="Disordered" evidence="1">
    <location>
        <begin position="95"/>
        <end position="133"/>
    </location>
</feature>
<gene>
    <name evidence="2" type="ORF">EJ08DRAFT_648768</name>
</gene>
<keyword evidence="3" id="KW-1185">Reference proteome</keyword>
<feature type="compositionally biased region" description="Low complexity" evidence="1">
    <location>
        <begin position="107"/>
        <end position="125"/>
    </location>
</feature>
<accession>A0A9P4NUH4</accession>
<organism evidence="2 3">
    <name type="scientific">Tothia fuscella</name>
    <dbReference type="NCBI Taxonomy" id="1048955"/>
    <lineage>
        <taxon>Eukaryota</taxon>
        <taxon>Fungi</taxon>
        <taxon>Dikarya</taxon>
        <taxon>Ascomycota</taxon>
        <taxon>Pezizomycotina</taxon>
        <taxon>Dothideomycetes</taxon>
        <taxon>Pleosporomycetidae</taxon>
        <taxon>Venturiales</taxon>
        <taxon>Cylindrosympodiaceae</taxon>
        <taxon>Tothia</taxon>
    </lineage>
</organism>
<protein>
    <submittedName>
        <fullName evidence="2">Uncharacterized protein</fullName>
    </submittedName>
</protein>
<sequence>MLSKEEHTRLLNLFSRAGLSIDHPTYDDVAIEKGTAAILKTRDGSLRLAVPSPIGSCQFVNEFTVKDLQRVLKVHKDHTARYARSGAGLEAYVDASDTGEPTKTSSNGANGHANGNGVANGNGHVKTNGINGVKPHSQKVMVQDAHQENGGIDDLVNGMVDTKVMA</sequence>
<dbReference type="OrthoDB" id="197068at2759"/>
<evidence type="ECO:0000313" key="2">
    <source>
        <dbReference type="EMBL" id="KAF2431504.1"/>
    </source>
</evidence>